<comment type="caution">
    <text evidence="1">The sequence shown here is derived from an EMBL/GenBank/DDBJ whole genome shotgun (WGS) entry which is preliminary data.</text>
</comment>
<keyword evidence="2" id="KW-1185">Reference proteome</keyword>
<name>A0ACC1WXR3_MELAZ</name>
<reference evidence="1 2" key="1">
    <citation type="journal article" date="2023" name="Science">
        <title>Complex scaffold remodeling in plant triterpene biosynthesis.</title>
        <authorList>
            <person name="De La Pena R."/>
            <person name="Hodgson H."/>
            <person name="Liu J.C."/>
            <person name="Stephenson M.J."/>
            <person name="Martin A.C."/>
            <person name="Owen C."/>
            <person name="Harkess A."/>
            <person name="Leebens-Mack J."/>
            <person name="Jimenez L.E."/>
            <person name="Osbourn A."/>
            <person name="Sattely E.S."/>
        </authorList>
    </citation>
    <scope>NUCLEOTIDE SEQUENCE [LARGE SCALE GENOMIC DNA]</scope>
    <source>
        <strain evidence="2">cv. JPN11</strain>
        <tissue evidence="1">Leaf</tissue>
    </source>
</reference>
<proteinExistence type="predicted"/>
<evidence type="ECO:0000313" key="1">
    <source>
        <dbReference type="EMBL" id="KAJ4704020.1"/>
    </source>
</evidence>
<gene>
    <name evidence="1" type="ORF">OWV82_023842</name>
</gene>
<accession>A0ACC1WXR3</accession>
<organism evidence="1 2">
    <name type="scientific">Melia azedarach</name>
    <name type="common">Chinaberry tree</name>
    <dbReference type="NCBI Taxonomy" id="155640"/>
    <lineage>
        <taxon>Eukaryota</taxon>
        <taxon>Viridiplantae</taxon>
        <taxon>Streptophyta</taxon>
        <taxon>Embryophyta</taxon>
        <taxon>Tracheophyta</taxon>
        <taxon>Spermatophyta</taxon>
        <taxon>Magnoliopsida</taxon>
        <taxon>eudicotyledons</taxon>
        <taxon>Gunneridae</taxon>
        <taxon>Pentapetalae</taxon>
        <taxon>rosids</taxon>
        <taxon>malvids</taxon>
        <taxon>Sapindales</taxon>
        <taxon>Meliaceae</taxon>
        <taxon>Melia</taxon>
    </lineage>
</organism>
<sequence>MFGAKIVLVLVVTMMAVSLDRTWAAAQMHHVVGGDRGWDSSSDVASWSAGRVFRIGDKIWFAYSAAQESIAELKSKEEYESCDVRNPIRMYTDGLDGVPLDGEGIRYFVSSKPDNCKKGLKLHVEVMPKQNPQTPKISTSEDSALALAAGPIPPSGSTQFTASFVLVLVGLGLFCMGIKQEITSCRKIFFFASLSNIARRRQHVRIRYHFSLNTTKLGPLVFCILEILFRISAKAVRSCTNKILVTHLN</sequence>
<dbReference type="Proteomes" id="UP001164539">
    <property type="component" value="Chromosome 13"/>
</dbReference>
<protein>
    <submittedName>
        <fullName evidence="1">Early nodulin-like protein 1</fullName>
    </submittedName>
</protein>
<evidence type="ECO:0000313" key="2">
    <source>
        <dbReference type="Proteomes" id="UP001164539"/>
    </source>
</evidence>
<dbReference type="EMBL" id="CM051406">
    <property type="protein sequence ID" value="KAJ4704020.1"/>
    <property type="molecule type" value="Genomic_DNA"/>
</dbReference>